<keyword evidence="2" id="KW-1185">Reference proteome</keyword>
<evidence type="ECO:0000313" key="1">
    <source>
        <dbReference type="EMBL" id="KAI0089572.1"/>
    </source>
</evidence>
<name>A0ACB8U5B1_9APHY</name>
<organism evidence="1 2">
    <name type="scientific">Irpex rosettiformis</name>
    <dbReference type="NCBI Taxonomy" id="378272"/>
    <lineage>
        <taxon>Eukaryota</taxon>
        <taxon>Fungi</taxon>
        <taxon>Dikarya</taxon>
        <taxon>Basidiomycota</taxon>
        <taxon>Agaricomycotina</taxon>
        <taxon>Agaricomycetes</taxon>
        <taxon>Polyporales</taxon>
        <taxon>Irpicaceae</taxon>
        <taxon>Irpex</taxon>
    </lineage>
</organism>
<reference evidence="1" key="1">
    <citation type="journal article" date="2021" name="Environ. Microbiol.">
        <title>Gene family expansions and transcriptome signatures uncover fungal adaptations to wood decay.</title>
        <authorList>
            <person name="Hage H."/>
            <person name="Miyauchi S."/>
            <person name="Viragh M."/>
            <person name="Drula E."/>
            <person name="Min B."/>
            <person name="Chaduli D."/>
            <person name="Navarro D."/>
            <person name="Favel A."/>
            <person name="Norest M."/>
            <person name="Lesage-Meessen L."/>
            <person name="Balint B."/>
            <person name="Merenyi Z."/>
            <person name="de Eugenio L."/>
            <person name="Morin E."/>
            <person name="Martinez A.T."/>
            <person name="Baldrian P."/>
            <person name="Stursova M."/>
            <person name="Martinez M.J."/>
            <person name="Novotny C."/>
            <person name="Magnuson J.K."/>
            <person name="Spatafora J.W."/>
            <person name="Maurice S."/>
            <person name="Pangilinan J."/>
            <person name="Andreopoulos W."/>
            <person name="LaButti K."/>
            <person name="Hundley H."/>
            <person name="Na H."/>
            <person name="Kuo A."/>
            <person name="Barry K."/>
            <person name="Lipzen A."/>
            <person name="Henrissat B."/>
            <person name="Riley R."/>
            <person name="Ahrendt S."/>
            <person name="Nagy L.G."/>
            <person name="Grigoriev I.V."/>
            <person name="Martin F."/>
            <person name="Rosso M.N."/>
        </authorList>
    </citation>
    <scope>NUCLEOTIDE SEQUENCE</scope>
    <source>
        <strain evidence="1">CBS 384.51</strain>
    </source>
</reference>
<comment type="caution">
    <text evidence="1">The sequence shown here is derived from an EMBL/GenBank/DDBJ whole genome shotgun (WGS) entry which is preliminary data.</text>
</comment>
<dbReference type="EMBL" id="MU274910">
    <property type="protein sequence ID" value="KAI0089572.1"/>
    <property type="molecule type" value="Genomic_DNA"/>
</dbReference>
<gene>
    <name evidence="1" type="ORF">BDY19DRAFT_905875</name>
</gene>
<protein>
    <submittedName>
        <fullName evidence="1">Uncharacterized protein</fullName>
    </submittedName>
</protein>
<evidence type="ECO:0000313" key="2">
    <source>
        <dbReference type="Proteomes" id="UP001055072"/>
    </source>
</evidence>
<dbReference type="Proteomes" id="UP001055072">
    <property type="component" value="Unassembled WGS sequence"/>
</dbReference>
<accession>A0ACB8U5B1</accession>
<sequence>MPMFKHAFPPQADGRTRYVNKQWVRDPNGPLLKKPEAPHGVRTPSGLIWGHDLRDFFWIQRIPGAHIMTIWSRSMIKELGENYSESEFKQPDSSHYPRRRHPWPLLKVPEDFKKWETKLVKEEYGIIDPGCEMHNRADYTPKHRGNDGKIVGGTQVDEEFDEIVKRLFGVDNEGVYMRNDPKNLVKDHTGRIYTMLWATNVRDAMLGDFGHLIDEIEIPLQTMHPYPFTTIQMDHVGVHVITALDDDALDVLGGPSLPRSEAEWKAVGNNILHQGSDSFKPTFKSKPASTKPCDSGAPEVETNGPRAKSEPEAKPAASTSSTSATDVKRKTESSNDDMIEETNEPKPAASTTSTPTASSDAGKAEGSDVKMKEKEQDQTDLPTVRVPPATMDELPETTDIPRDSPYSIEDIPKLEEFLPIEYYPDYLHVHDPNAVTTTDAHTYGYRKRDGSRTETLVYKRVFPKLPRDAPESSSPARTPHVAHVHLAQTHRFGVGNHSLVHHVPLTLPEPLSAHSRNGRVVVAAKTAFSYPNDRYLLQREARTYNAFPRHLSEDWCGYNLVTPIKHPVPVGPVVPKFYGYYAPVKIEDGKEVICDGDAYATNSPSPILLMEECGAPVEPAKFTVDQRSECYSMMVRLHYAEFIQNSFYVRNILVQPGPLTAPPEKRSKKTPSFRLIDYGRAFEQKRWFGDTSKMSESDLASKVRQWCNMMNEEDDRARTELRIENLMLFGYDGPGHLCLRRQLTSAPDSPLVGLFVQRPPAMRFTIPLFGIFLLLAFALLSEVSAAPVESHEDHDAIHARRPRRKYYADLDLLSFCCLHGLCLSNNITYDLCSLDYLRSSGLASASDVYLRMSNVQFRRVVVS</sequence>
<proteinExistence type="predicted"/>